<organism evidence="3 4">
    <name type="scientific">Helicobacter ailurogastricus</name>
    <dbReference type="NCBI Taxonomy" id="1578720"/>
    <lineage>
        <taxon>Bacteria</taxon>
        <taxon>Pseudomonadati</taxon>
        <taxon>Campylobacterota</taxon>
        <taxon>Epsilonproteobacteria</taxon>
        <taxon>Campylobacterales</taxon>
        <taxon>Helicobacteraceae</taxon>
        <taxon>Helicobacter</taxon>
    </lineage>
</organism>
<gene>
    <name evidence="3" type="ORF">HAL07_10990</name>
</gene>
<evidence type="ECO:0000313" key="4">
    <source>
        <dbReference type="Proteomes" id="UP000043437"/>
    </source>
</evidence>
<keyword evidence="2" id="KW-0235">DNA replication</keyword>
<name>A0A0K2Y457_9HELI</name>
<dbReference type="Proteomes" id="UP000043437">
    <property type="component" value="Unassembled WGS sequence"/>
</dbReference>
<dbReference type="GO" id="GO:0006260">
    <property type="term" value="P:DNA replication"/>
    <property type="evidence" value="ECO:0007669"/>
    <property type="project" value="UniProtKB-KW"/>
</dbReference>
<dbReference type="AlphaFoldDB" id="A0A0K2Y457"/>
<reference evidence="4" key="1">
    <citation type="submission" date="2014-12" db="EMBL/GenBank/DDBJ databases">
        <authorList>
            <person name="Jaenicke S."/>
        </authorList>
    </citation>
    <scope>NUCLEOTIDE SEQUENCE [LARGE SCALE GENOMIC DNA]</scope>
</reference>
<evidence type="ECO:0000256" key="1">
    <source>
        <dbReference type="ARBA" id="ARBA00008909"/>
    </source>
</evidence>
<comment type="similarity">
    <text evidence="1">Belongs to the Gram-positive plasmids replication protein type 1 family.</text>
</comment>
<dbReference type="EMBL" id="CDMG01000009">
    <property type="protein sequence ID" value="CRF52634.1"/>
    <property type="molecule type" value="Genomic_DNA"/>
</dbReference>
<protein>
    <submittedName>
        <fullName evidence="3">Uncharacterized protein</fullName>
    </submittedName>
</protein>
<dbReference type="Pfam" id="PF01446">
    <property type="entry name" value="Rep_1"/>
    <property type="match status" value="1"/>
</dbReference>
<evidence type="ECO:0000256" key="2">
    <source>
        <dbReference type="ARBA" id="ARBA00022705"/>
    </source>
</evidence>
<sequence length="166" mass="19236">MGYIRAIEYLGDETPIGECHLHYHSVLIVPLSYFKGGNYITQAQWVEMWAKALRSDYKPIVHIRGIRPKSSAKLQPTSLTEPKNAISAKIAKLDTDQFATLDSQAKGLRQFNRGGLLKDKRYPAQELELLDPELWDFLEREFYRWSGQDYELYESNLTKKDNHAND</sequence>
<evidence type="ECO:0000313" key="3">
    <source>
        <dbReference type="EMBL" id="CRF52634.1"/>
    </source>
</evidence>
<dbReference type="GO" id="GO:0003677">
    <property type="term" value="F:DNA binding"/>
    <property type="evidence" value="ECO:0007669"/>
    <property type="project" value="InterPro"/>
</dbReference>
<accession>A0A0K2Y457</accession>
<dbReference type="InterPro" id="IPR000989">
    <property type="entry name" value="Rep"/>
</dbReference>
<proteinExistence type="inferred from homology"/>